<evidence type="ECO:0000256" key="2">
    <source>
        <dbReference type="ARBA" id="ARBA00022692"/>
    </source>
</evidence>
<feature type="transmembrane region" description="Helical" evidence="5">
    <location>
        <begin position="383"/>
        <end position="416"/>
    </location>
</feature>
<reference evidence="7 8" key="1">
    <citation type="submission" date="2018-12" db="EMBL/GenBank/DDBJ databases">
        <authorList>
            <person name="Li F."/>
        </authorList>
    </citation>
    <scope>NUCLEOTIDE SEQUENCE [LARGE SCALE GENOMIC DNA]</scope>
    <source>
        <strain evidence="7 8">EGI 6500705</strain>
    </source>
</reference>
<protein>
    <submittedName>
        <fullName evidence="7">APC family permease</fullName>
    </submittedName>
</protein>
<feature type="transmembrane region" description="Helical" evidence="5">
    <location>
        <begin position="39"/>
        <end position="59"/>
    </location>
</feature>
<dbReference type="EMBL" id="RZGZ01000003">
    <property type="protein sequence ID" value="RUQ99164.1"/>
    <property type="molecule type" value="Genomic_DNA"/>
</dbReference>
<keyword evidence="4 5" id="KW-0472">Membrane</keyword>
<accession>A0A3S0X9B7</accession>
<feature type="domain" description="Amino acid permease/ SLC12A" evidence="6">
    <location>
        <begin position="16"/>
        <end position="399"/>
    </location>
</feature>
<evidence type="ECO:0000256" key="4">
    <source>
        <dbReference type="ARBA" id="ARBA00023136"/>
    </source>
</evidence>
<evidence type="ECO:0000313" key="7">
    <source>
        <dbReference type="EMBL" id="RUQ99164.1"/>
    </source>
</evidence>
<gene>
    <name evidence="7" type="ORF">ELQ94_12695</name>
</gene>
<comment type="subcellular location">
    <subcellularLocation>
        <location evidence="1">Membrane</location>
        <topology evidence="1">Multi-pass membrane protein</topology>
    </subcellularLocation>
</comment>
<dbReference type="Pfam" id="PF00324">
    <property type="entry name" value="AA_permease"/>
    <property type="match status" value="1"/>
</dbReference>
<dbReference type="PIRSF" id="PIRSF006060">
    <property type="entry name" value="AA_transporter"/>
    <property type="match status" value="1"/>
</dbReference>
<name>A0A3S0X9B7_9MICO</name>
<dbReference type="Proteomes" id="UP000274909">
    <property type="component" value="Unassembled WGS sequence"/>
</dbReference>
<evidence type="ECO:0000256" key="1">
    <source>
        <dbReference type="ARBA" id="ARBA00004141"/>
    </source>
</evidence>
<evidence type="ECO:0000259" key="6">
    <source>
        <dbReference type="Pfam" id="PF00324"/>
    </source>
</evidence>
<comment type="caution">
    <text evidence="7">The sequence shown here is derived from an EMBL/GenBank/DDBJ whole genome shotgun (WGS) entry which is preliminary data.</text>
</comment>
<keyword evidence="2 5" id="KW-0812">Transmembrane</keyword>
<proteinExistence type="predicted"/>
<feature type="transmembrane region" description="Helical" evidence="5">
    <location>
        <begin position="121"/>
        <end position="139"/>
    </location>
</feature>
<organism evidence="7 8">
    <name type="scientific">Labedella endophytica</name>
    <dbReference type="NCBI Taxonomy" id="1523160"/>
    <lineage>
        <taxon>Bacteria</taxon>
        <taxon>Bacillati</taxon>
        <taxon>Actinomycetota</taxon>
        <taxon>Actinomycetes</taxon>
        <taxon>Micrococcales</taxon>
        <taxon>Microbacteriaceae</taxon>
        <taxon>Labedella</taxon>
    </lineage>
</organism>
<dbReference type="PANTHER" id="PTHR42770:SF7">
    <property type="entry name" value="MEMBRANE PROTEIN"/>
    <property type="match status" value="1"/>
</dbReference>
<dbReference type="InterPro" id="IPR050367">
    <property type="entry name" value="APC_superfamily"/>
</dbReference>
<evidence type="ECO:0000256" key="5">
    <source>
        <dbReference type="SAM" id="Phobius"/>
    </source>
</evidence>
<dbReference type="OrthoDB" id="259687at2"/>
<dbReference type="GO" id="GO:0016020">
    <property type="term" value="C:membrane"/>
    <property type="evidence" value="ECO:0007669"/>
    <property type="project" value="UniProtKB-SubCell"/>
</dbReference>
<evidence type="ECO:0000313" key="8">
    <source>
        <dbReference type="Proteomes" id="UP000274909"/>
    </source>
</evidence>
<feature type="transmembrane region" description="Helical" evidence="5">
    <location>
        <begin position="230"/>
        <end position="254"/>
    </location>
</feature>
<feature type="transmembrane region" description="Helical" evidence="5">
    <location>
        <begin position="279"/>
        <end position="300"/>
    </location>
</feature>
<dbReference type="InterPro" id="IPR004841">
    <property type="entry name" value="AA-permease/SLC12A_dom"/>
</dbReference>
<feature type="transmembrane region" description="Helical" evidence="5">
    <location>
        <begin position="12"/>
        <end position="33"/>
    </location>
</feature>
<sequence>MTTTASLDRRLGLGDAVLIGLGSMIGAGVFVVFAPAAGAAGSGLFAALVLIAVIAWCNARSTAQLAAEHPTSGGAYAYGRAELGPWWGFVAGWCFVIGKTASCAAMALVVAAYAAPVGWERPIAAAAILALVMINVLGISKTAALTRVIVVVVLGVLALVISAGAVAGAGLGAGGLDDGGAVGGVGPVLGAPYGILQAAGLLFFAFAGYARIATLGEEVRDPRRTIPRAVTISFIVALAVYAAIAFVCVLILGADRLAESSEPLVDVVRAAGWDAAVPVVRIGAALAALGALLGLLAGLGRTTLAMARERDLPGVLDSVSARTRVPARAELVVGAVAVVLVLTVDVTAAVAMSSVGVLIYYAVANLSAWRLAGRTDSVRSLRATALVGLVGCIVLVLALPPVPAAAGLAVVLLGLLGRTLVVRRRRAA</sequence>
<feature type="transmembrane region" description="Helical" evidence="5">
    <location>
        <begin position="148"/>
        <end position="171"/>
    </location>
</feature>
<evidence type="ECO:0000256" key="3">
    <source>
        <dbReference type="ARBA" id="ARBA00022989"/>
    </source>
</evidence>
<dbReference type="PANTHER" id="PTHR42770">
    <property type="entry name" value="AMINO ACID TRANSPORTER-RELATED"/>
    <property type="match status" value="1"/>
</dbReference>
<keyword evidence="3 5" id="KW-1133">Transmembrane helix</keyword>
<keyword evidence="8" id="KW-1185">Reference proteome</keyword>
<feature type="transmembrane region" description="Helical" evidence="5">
    <location>
        <begin position="86"/>
        <end position="115"/>
    </location>
</feature>
<dbReference type="GO" id="GO:0055085">
    <property type="term" value="P:transmembrane transport"/>
    <property type="evidence" value="ECO:0007669"/>
    <property type="project" value="InterPro"/>
</dbReference>
<feature type="transmembrane region" description="Helical" evidence="5">
    <location>
        <begin position="331"/>
        <end position="363"/>
    </location>
</feature>
<dbReference type="RefSeq" id="WP_127050726.1">
    <property type="nucleotide sequence ID" value="NZ_RZGZ01000003.1"/>
</dbReference>
<dbReference type="Gene3D" id="1.20.1740.10">
    <property type="entry name" value="Amino acid/polyamine transporter I"/>
    <property type="match status" value="1"/>
</dbReference>
<dbReference type="AlphaFoldDB" id="A0A3S0X9B7"/>
<feature type="transmembrane region" description="Helical" evidence="5">
    <location>
        <begin position="191"/>
        <end position="210"/>
    </location>
</feature>